<keyword evidence="3" id="KW-1185">Reference proteome</keyword>
<evidence type="ECO:0000313" key="2">
    <source>
        <dbReference type="EMBL" id="CAK9091697.1"/>
    </source>
</evidence>
<accession>A0ABP0QTS0</accession>
<comment type="caution">
    <text evidence="2">The sequence shown here is derived from an EMBL/GenBank/DDBJ whole genome shotgun (WGS) entry which is preliminary data.</text>
</comment>
<dbReference type="EMBL" id="CAXAMN010025006">
    <property type="protein sequence ID" value="CAK9091697.1"/>
    <property type="molecule type" value="Genomic_DNA"/>
</dbReference>
<sequence length="418" mass="45647">MTGIDGDGLVLEDADATGSPLSGEPFYSTTGATANEAAGAAAPKLVAPGSGGSLKRMTRVEELQEMDMDIKEVPGNCSTATSRKSPTTQACCKEAVERLSVTGQMRQEYLRHQRLTSHLEQWWRHLSPTIRRSFEARQADWAAGRQWSGVAVLLTGQVRDGTKQYVAQNIRRNVFKELAGASTMYHIFAVLEYTRFGFSWRGSKNETRDFEDKDVRQMLEVYGGNYTLVEWGAAEKAAAYRDLRAKCLVNHKLRRVYALPLQYMKIKAALQLMRAYEDEFDMHFALVVRIRPDVTYASSLGRLLKSRLDAARAPVNASVPNICGSIGGGLGDAFLLADRASADALGQVAAFVQSCPVDDHCQSWAVTKEACLKVPNLASGSAGMQDEVCTHAWVPSLLRQGVPTTNCGISGMLGSGKP</sequence>
<evidence type="ECO:0000256" key="1">
    <source>
        <dbReference type="SAM" id="MobiDB-lite"/>
    </source>
</evidence>
<proteinExistence type="predicted"/>
<dbReference type="Proteomes" id="UP001642484">
    <property type="component" value="Unassembled WGS sequence"/>
</dbReference>
<evidence type="ECO:0000313" key="3">
    <source>
        <dbReference type="Proteomes" id="UP001642484"/>
    </source>
</evidence>
<feature type="region of interest" description="Disordered" evidence="1">
    <location>
        <begin position="1"/>
        <end position="28"/>
    </location>
</feature>
<reference evidence="2 3" key="1">
    <citation type="submission" date="2024-02" db="EMBL/GenBank/DDBJ databases">
        <authorList>
            <person name="Chen Y."/>
            <person name="Shah S."/>
            <person name="Dougan E. K."/>
            <person name="Thang M."/>
            <person name="Chan C."/>
        </authorList>
    </citation>
    <scope>NUCLEOTIDE SEQUENCE [LARGE SCALE GENOMIC DNA]</scope>
</reference>
<organism evidence="2 3">
    <name type="scientific">Durusdinium trenchii</name>
    <dbReference type="NCBI Taxonomy" id="1381693"/>
    <lineage>
        <taxon>Eukaryota</taxon>
        <taxon>Sar</taxon>
        <taxon>Alveolata</taxon>
        <taxon>Dinophyceae</taxon>
        <taxon>Suessiales</taxon>
        <taxon>Symbiodiniaceae</taxon>
        <taxon>Durusdinium</taxon>
    </lineage>
</organism>
<protein>
    <submittedName>
        <fullName evidence="2">Uncharacterized protein</fullName>
    </submittedName>
</protein>
<name>A0ABP0QTS0_9DINO</name>
<gene>
    <name evidence="2" type="ORF">CCMP2556_LOCUS43952</name>
</gene>